<keyword evidence="3" id="KW-1185">Reference proteome</keyword>
<evidence type="ECO:0000256" key="1">
    <source>
        <dbReference type="SAM" id="MobiDB-lite"/>
    </source>
</evidence>
<reference evidence="3" key="1">
    <citation type="journal article" date="2015" name="Nat. Genet.">
        <title>The genome and transcriptome of the zoonotic hookworm Ancylostoma ceylanicum identify infection-specific gene families.</title>
        <authorList>
            <person name="Schwarz E.M."/>
            <person name="Hu Y."/>
            <person name="Antoshechkin I."/>
            <person name="Miller M.M."/>
            <person name="Sternberg P.W."/>
            <person name="Aroian R.V."/>
        </authorList>
    </citation>
    <scope>NUCLEOTIDE SEQUENCE</scope>
    <source>
        <strain evidence="3">HY135</strain>
    </source>
</reference>
<organism evidence="2 3">
    <name type="scientific">Ancylostoma ceylanicum</name>
    <dbReference type="NCBI Taxonomy" id="53326"/>
    <lineage>
        <taxon>Eukaryota</taxon>
        <taxon>Metazoa</taxon>
        <taxon>Ecdysozoa</taxon>
        <taxon>Nematoda</taxon>
        <taxon>Chromadorea</taxon>
        <taxon>Rhabditida</taxon>
        <taxon>Rhabditina</taxon>
        <taxon>Rhabditomorpha</taxon>
        <taxon>Strongyloidea</taxon>
        <taxon>Ancylostomatidae</taxon>
        <taxon>Ancylostomatinae</taxon>
        <taxon>Ancylostoma</taxon>
    </lineage>
</organism>
<dbReference type="Proteomes" id="UP000024635">
    <property type="component" value="Unassembled WGS sequence"/>
</dbReference>
<evidence type="ECO:0000313" key="3">
    <source>
        <dbReference type="Proteomes" id="UP000024635"/>
    </source>
</evidence>
<proteinExistence type="predicted"/>
<gene>
    <name evidence="2" type="primary">Acey_s0113.g391</name>
    <name evidence="2" type="ORF">Y032_0113g391</name>
</gene>
<dbReference type="EMBL" id="JARK01001449">
    <property type="protein sequence ID" value="EYC00762.1"/>
    <property type="molecule type" value="Genomic_DNA"/>
</dbReference>
<dbReference type="AlphaFoldDB" id="A0A016TDJ9"/>
<comment type="caution">
    <text evidence="2">The sequence shown here is derived from an EMBL/GenBank/DDBJ whole genome shotgun (WGS) entry which is preliminary data.</text>
</comment>
<feature type="region of interest" description="Disordered" evidence="1">
    <location>
        <begin position="36"/>
        <end position="55"/>
    </location>
</feature>
<evidence type="ECO:0000313" key="2">
    <source>
        <dbReference type="EMBL" id="EYC00762.1"/>
    </source>
</evidence>
<name>A0A016TDJ9_9BILA</name>
<accession>A0A016TDJ9</accession>
<protein>
    <submittedName>
        <fullName evidence="2">Uncharacterized protein</fullName>
    </submittedName>
</protein>
<sequence>MLDVIHELMRVYNVGTDIVQKWRKELYQEPAYSVRDASRRKEDHGAREVKRHRPEINSRDELAEALTLIA</sequence>